<protein>
    <submittedName>
        <fullName evidence="1">Uncharacterized protein</fullName>
    </submittedName>
</protein>
<dbReference type="EMBL" id="MU151079">
    <property type="protein sequence ID" value="KAF9451816.1"/>
    <property type="molecule type" value="Genomic_DNA"/>
</dbReference>
<sequence length="540" mass="59987">MGRVDVARDSSCYPPIQVDVDALLVAVRKVFWGIEPWCQAISDDRDVDMVIQGARIQGQRFNDAIDLSVTTSEDGLMLLAESVLFSRATAQGKPIGEMQPDFGSLVRLANDGYERAAKSSRILSEVSGRFRELGSCTGPLAVRGITRRPDRRRQDSTTPQGIRHVARAMSEIMVGGVMPLITIPPELEEVTKSELGIGVEVPVRKKEKKNVPVSEALGRLEVIAKNVAEVQDHISKFIELWRDIKDKLGRMQLRMREGDAVVGEQLGHEVEREWADVVAQYKTYRDAVSSHPTCLVTTGQLSKVACIREYHQITFDVNYKEFGFKVQATNLREHVGKIRSSAQQMESIAKLTHSGEGRAQFQDAINSIREGLEQQLAEVILVLEEVEKSIRHSGGVSDADPETRERFCELLKRTESRMPSVAREIQTLGRILAEQVSAKRLIRAQVYQAYDWFSSSHIANVFSQEDAERVLSELGESVLGVSGFCGTLVIVGIQLDETSLMVNGDSQGGLEELEETVQDAIRALKLAKAPLSLDNGWDFL</sequence>
<name>A0A9P5XMF2_9AGAR</name>
<evidence type="ECO:0000313" key="1">
    <source>
        <dbReference type="EMBL" id="KAF9451816.1"/>
    </source>
</evidence>
<accession>A0A9P5XMF2</accession>
<dbReference type="OrthoDB" id="3051682at2759"/>
<gene>
    <name evidence="1" type="ORF">P691DRAFT_772774</name>
</gene>
<organism evidence="1 2">
    <name type="scientific">Macrolepiota fuliginosa MF-IS2</name>
    <dbReference type="NCBI Taxonomy" id="1400762"/>
    <lineage>
        <taxon>Eukaryota</taxon>
        <taxon>Fungi</taxon>
        <taxon>Dikarya</taxon>
        <taxon>Basidiomycota</taxon>
        <taxon>Agaricomycotina</taxon>
        <taxon>Agaricomycetes</taxon>
        <taxon>Agaricomycetidae</taxon>
        <taxon>Agaricales</taxon>
        <taxon>Agaricineae</taxon>
        <taxon>Agaricaceae</taxon>
        <taxon>Macrolepiota</taxon>
    </lineage>
</organism>
<proteinExistence type="predicted"/>
<reference evidence="1" key="1">
    <citation type="submission" date="2020-11" db="EMBL/GenBank/DDBJ databases">
        <authorList>
            <consortium name="DOE Joint Genome Institute"/>
            <person name="Ahrendt S."/>
            <person name="Riley R."/>
            <person name="Andreopoulos W."/>
            <person name="Labutti K."/>
            <person name="Pangilinan J."/>
            <person name="Ruiz-Duenas F.J."/>
            <person name="Barrasa J.M."/>
            <person name="Sanchez-Garcia M."/>
            <person name="Camarero S."/>
            <person name="Miyauchi S."/>
            <person name="Serrano A."/>
            <person name="Linde D."/>
            <person name="Babiker R."/>
            <person name="Drula E."/>
            <person name="Ayuso-Fernandez I."/>
            <person name="Pacheco R."/>
            <person name="Padilla G."/>
            <person name="Ferreira P."/>
            <person name="Barriuso J."/>
            <person name="Kellner H."/>
            <person name="Castanera R."/>
            <person name="Alfaro M."/>
            <person name="Ramirez L."/>
            <person name="Pisabarro A.G."/>
            <person name="Kuo A."/>
            <person name="Tritt A."/>
            <person name="Lipzen A."/>
            <person name="He G."/>
            <person name="Yan M."/>
            <person name="Ng V."/>
            <person name="Cullen D."/>
            <person name="Martin F."/>
            <person name="Rosso M.-N."/>
            <person name="Henrissat B."/>
            <person name="Hibbett D."/>
            <person name="Martinez A.T."/>
            <person name="Grigoriev I.V."/>
        </authorList>
    </citation>
    <scope>NUCLEOTIDE SEQUENCE</scope>
    <source>
        <strain evidence="1">MF-IS2</strain>
    </source>
</reference>
<dbReference type="AlphaFoldDB" id="A0A9P5XMF2"/>
<evidence type="ECO:0000313" key="2">
    <source>
        <dbReference type="Proteomes" id="UP000807342"/>
    </source>
</evidence>
<keyword evidence="2" id="KW-1185">Reference proteome</keyword>
<comment type="caution">
    <text evidence="1">The sequence shown here is derived from an EMBL/GenBank/DDBJ whole genome shotgun (WGS) entry which is preliminary data.</text>
</comment>
<dbReference type="Proteomes" id="UP000807342">
    <property type="component" value="Unassembled WGS sequence"/>
</dbReference>